<dbReference type="AlphaFoldDB" id="A0A8J7TP13"/>
<comment type="caution">
    <text evidence="1">The sequence shown here is derived from an EMBL/GenBank/DDBJ whole genome shotgun (WGS) entry which is preliminary data.</text>
</comment>
<organism evidence="1 2">
    <name type="scientific">Candidatus Obscuribacter phosphatis</name>
    <dbReference type="NCBI Taxonomy" id="1906157"/>
    <lineage>
        <taxon>Bacteria</taxon>
        <taxon>Bacillati</taxon>
        <taxon>Candidatus Melainabacteria</taxon>
        <taxon>Candidatus Obscuribacterales</taxon>
        <taxon>Candidatus Obscuribacteraceae</taxon>
        <taxon>Candidatus Obscuribacter</taxon>
    </lineage>
</organism>
<reference evidence="1" key="1">
    <citation type="submission" date="2021-02" db="EMBL/GenBank/DDBJ databases">
        <title>Genome-Resolved Metagenomics of a Microbial Community Performing Photosynthetic Biological Nutrient Removal.</title>
        <authorList>
            <person name="Mcdaniel E.A."/>
        </authorList>
    </citation>
    <scope>NUCLEOTIDE SEQUENCE</scope>
    <source>
        <strain evidence="1">UWPOB_OBS1</strain>
    </source>
</reference>
<dbReference type="Proteomes" id="UP000664277">
    <property type="component" value="Unassembled WGS sequence"/>
</dbReference>
<dbReference type="EMBL" id="JAFLCK010000046">
    <property type="protein sequence ID" value="MBN8662646.1"/>
    <property type="molecule type" value="Genomic_DNA"/>
</dbReference>
<sequence length="116" mass="13781">MNYQSKTFRLYFEGKLIGTVSDITYVTPEFSGYLSPEPAFEDIRSDMLFMTDDSADEVEGNVDKRFEMIEQYDHDWFFEDESGEREQVYMPAIDEQLVVIWRWCEPHYINEATSMS</sequence>
<evidence type="ECO:0000313" key="2">
    <source>
        <dbReference type="Proteomes" id="UP000664277"/>
    </source>
</evidence>
<evidence type="ECO:0000313" key="1">
    <source>
        <dbReference type="EMBL" id="MBN8662646.1"/>
    </source>
</evidence>
<name>A0A8J7TP13_9BACT</name>
<protein>
    <submittedName>
        <fullName evidence="1">Uncharacterized protein</fullName>
    </submittedName>
</protein>
<proteinExistence type="predicted"/>
<gene>
    <name evidence="1" type="ORF">J0M35_19920</name>
</gene>
<accession>A0A8J7TP13</accession>